<sequence>MTWDLWVAVSQAAIYVAVAGAVGAFFCLVLWRQHTAMCGSETLCHPVSEEWLRDYGRWSAFMGLLLAPITFLLFIGSINQAGVRGMLDVDLAFFLLFDPPGLAALFQTLGFLLILAAMFRRLPLPASVLLYGIGLLMLLWSFTVRGHLAQEVWWVKALLLIHVCAFAMWAGALLPLWRISVSNQVHGWESLYGRFGHIAVWIVGALALAGIVMVVRILDHLSDLWMTPYGLALSFKLLLVGLLLLCAAVNKFMLVPALERKETNASQRLSRVIYAEMLCVMLIFSCTATFTVVIGYS</sequence>
<dbReference type="GO" id="GO:0006825">
    <property type="term" value="P:copper ion transport"/>
    <property type="evidence" value="ECO:0007669"/>
    <property type="project" value="InterPro"/>
</dbReference>
<dbReference type="OrthoDB" id="6401419at2"/>
<evidence type="ECO:0000256" key="3">
    <source>
        <dbReference type="ARBA" id="ARBA00022692"/>
    </source>
</evidence>
<feature type="domain" description="Copper resistance protein D" evidence="7">
    <location>
        <begin position="192"/>
        <end position="289"/>
    </location>
</feature>
<feature type="transmembrane region" description="Helical" evidence="6">
    <location>
        <begin position="122"/>
        <end position="142"/>
    </location>
</feature>
<keyword evidence="4 6" id="KW-1133">Transmembrane helix</keyword>
<dbReference type="PANTHER" id="PTHR34820:SF4">
    <property type="entry name" value="INNER MEMBRANE PROTEIN YEBZ"/>
    <property type="match status" value="1"/>
</dbReference>
<keyword evidence="3 6" id="KW-0812">Transmembrane</keyword>
<gene>
    <name evidence="8" type="ORF">CWE11_03090</name>
</gene>
<evidence type="ECO:0000313" key="8">
    <source>
        <dbReference type="EMBL" id="RUO35757.1"/>
    </source>
</evidence>
<evidence type="ECO:0000256" key="1">
    <source>
        <dbReference type="ARBA" id="ARBA00004651"/>
    </source>
</evidence>
<comment type="similarity">
    <text evidence="6">Belongs to the CopD family.</text>
</comment>
<feature type="transmembrane region" description="Helical" evidence="6">
    <location>
        <begin position="12"/>
        <end position="31"/>
    </location>
</feature>
<feature type="transmembrane region" description="Helical" evidence="6">
    <location>
        <begin position="273"/>
        <end position="296"/>
    </location>
</feature>
<organism evidence="8 9">
    <name type="scientific">Aliidiomarina sanyensis</name>
    <dbReference type="NCBI Taxonomy" id="1249555"/>
    <lineage>
        <taxon>Bacteria</taxon>
        <taxon>Pseudomonadati</taxon>
        <taxon>Pseudomonadota</taxon>
        <taxon>Gammaproteobacteria</taxon>
        <taxon>Alteromonadales</taxon>
        <taxon>Idiomarinaceae</taxon>
        <taxon>Aliidiomarina</taxon>
    </lineage>
</organism>
<feature type="transmembrane region" description="Helical" evidence="6">
    <location>
        <begin position="230"/>
        <end position="252"/>
    </location>
</feature>
<dbReference type="GO" id="GO:0046688">
    <property type="term" value="P:response to copper ion"/>
    <property type="evidence" value="ECO:0007669"/>
    <property type="project" value="UniProtKB-UniRule"/>
</dbReference>
<dbReference type="AlphaFoldDB" id="A0A432WQ00"/>
<proteinExistence type="inferred from homology"/>
<reference evidence="8 9" key="1">
    <citation type="journal article" date="2011" name="Front. Microbiol.">
        <title>Genomic signatures of strain selection and enhancement in Bacillus atrophaeus var. globigii, a historical biowarfare simulant.</title>
        <authorList>
            <person name="Gibbons H.S."/>
            <person name="Broomall S.M."/>
            <person name="McNew L.A."/>
            <person name="Daligault H."/>
            <person name="Chapman C."/>
            <person name="Bruce D."/>
            <person name="Karavis M."/>
            <person name="Krepps M."/>
            <person name="McGregor P.A."/>
            <person name="Hong C."/>
            <person name="Park K.H."/>
            <person name="Akmal A."/>
            <person name="Feldman A."/>
            <person name="Lin J.S."/>
            <person name="Chang W.E."/>
            <person name="Higgs B.W."/>
            <person name="Demirev P."/>
            <person name="Lindquist J."/>
            <person name="Liem A."/>
            <person name="Fochler E."/>
            <person name="Read T.D."/>
            <person name="Tapia R."/>
            <person name="Johnson S."/>
            <person name="Bishop-Lilly K.A."/>
            <person name="Detter C."/>
            <person name="Han C."/>
            <person name="Sozhamannan S."/>
            <person name="Rosenzweig C.N."/>
            <person name="Skowronski E.W."/>
        </authorList>
    </citation>
    <scope>NUCLEOTIDE SEQUENCE [LARGE SCALE GENOMIC DNA]</scope>
    <source>
        <strain evidence="8 9">GYP-17</strain>
    </source>
</reference>
<dbReference type="RefSeq" id="WP_126776135.1">
    <property type="nucleotide sequence ID" value="NZ_PIPM01000002.1"/>
</dbReference>
<dbReference type="InterPro" id="IPR032694">
    <property type="entry name" value="CopC/D"/>
</dbReference>
<evidence type="ECO:0000259" key="7">
    <source>
        <dbReference type="Pfam" id="PF05425"/>
    </source>
</evidence>
<evidence type="ECO:0000256" key="6">
    <source>
        <dbReference type="RuleBase" id="RU369037"/>
    </source>
</evidence>
<comment type="function">
    <text evidence="6">Involved in copper resistance.</text>
</comment>
<accession>A0A432WQ00</accession>
<feature type="transmembrane region" description="Helical" evidence="6">
    <location>
        <begin position="154"/>
        <end position="177"/>
    </location>
</feature>
<evidence type="ECO:0000256" key="2">
    <source>
        <dbReference type="ARBA" id="ARBA00022475"/>
    </source>
</evidence>
<dbReference type="PANTHER" id="PTHR34820">
    <property type="entry name" value="INNER MEMBRANE PROTEIN YEBZ"/>
    <property type="match status" value="1"/>
</dbReference>
<comment type="subcellular location">
    <subcellularLocation>
        <location evidence="6">Cell inner membrane</location>
        <topology evidence="6">Multi-pass membrane protein</topology>
    </subcellularLocation>
    <subcellularLocation>
        <location evidence="1">Cell membrane</location>
        <topology evidence="1">Multi-pass membrane protein</topology>
    </subcellularLocation>
</comment>
<evidence type="ECO:0000256" key="5">
    <source>
        <dbReference type="ARBA" id="ARBA00023136"/>
    </source>
</evidence>
<feature type="transmembrane region" description="Helical" evidence="6">
    <location>
        <begin position="58"/>
        <end position="79"/>
    </location>
</feature>
<keyword evidence="5 6" id="KW-0472">Membrane</keyword>
<dbReference type="GO" id="GO:0005886">
    <property type="term" value="C:plasma membrane"/>
    <property type="evidence" value="ECO:0007669"/>
    <property type="project" value="UniProtKB-SubCell"/>
</dbReference>
<comment type="caution">
    <text evidence="8">The sequence shown here is derived from an EMBL/GenBank/DDBJ whole genome shotgun (WGS) entry which is preliminary data.</text>
</comment>
<keyword evidence="6" id="KW-0186">Copper</keyword>
<keyword evidence="2 6" id="KW-1003">Cell membrane</keyword>
<dbReference type="InterPro" id="IPR008457">
    <property type="entry name" value="Cu-R_CopD_dom"/>
</dbReference>
<dbReference type="Pfam" id="PF05425">
    <property type="entry name" value="CopD"/>
    <property type="match status" value="1"/>
</dbReference>
<protein>
    <recommendedName>
        <fullName evidence="6">Copper resistance protein D</fullName>
    </recommendedName>
</protein>
<feature type="transmembrane region" description="Helical" evidence="6">
    <location>
        <begin position="91"/>
        <end position="115"/>
    </location>
</feature>
<evidence type="ECO:0000256" key="4">
    <source>
        <dbReference type="ARBA" id="ARBA00022989"/>
    </source>
</evidence>
<dbReference type="EMBL" id="PIPM01000002">
    <property type="protein sequence ID" value="RUO35757.1"/>
    <property type="molecule type" value="Genomic_DNA"/>
</dbReference>
<evidence type="ECO:0000313" key="9">
    <source>
        <dbReference type="Proteomes" id="UP000288405"/>
    </source>
</evidence>
<keyword evidence="9" id="KW-1185">Reference proteome</keyword>
<name>A0A432WQ00_9GAMM</name>
<feature type="transmembrane region" description="Helical" evidence="6">
    <location>
        <begin position="198"/>
        <end position="218"/>
    </location>
</feature>
<keyword evidence="6" id="KW-0997">Cell inner membrane</keyword>
<dbReference type="Proteomes" id="UP000288405">
    <property type="component" value="Unassembled WGS sequence"/>
</dbReference>